<dbReference type="RefSeq" id="WP_214535519.1">
    <property type="nucleotide sequence ID" value="NZ_JAHFVK010000001.1"/>
</dbReference>
<protein>
    <submittedName>
        <fullName evidence="2">Uncharacterized protein</fullName>
    </submittedName>
</protein>
<organism evidence="2 3">
    <name type="scientific">Croceibacterium selenioxidans</name>
    <dbReference type="NCBI Taxonomy" id="2838833"/>
    <lineage>
        <taxon>Bacteria</taxon>
        <taxon>Pseudomonadati</taxon>
        <taxon>Pseudomonadota</taxon>
        <taxon>Alphaproteobacteria</taxon>
        <taxon>Sphingomonadales</taxon>
        <taxon>Erythrobacteraceae</taxon>
        <taxon>Croceibacterium</taxon>
    </lineage>
</organism>
<proteinExistence type="predicted"/>
<evidence type="ECO:0000256" key="1">
    <source>
        <dbReference type="SAM" id="MobiDB-lite"/>
    </source>
</evidence>
<feature type="region of interest" description="Disordered" evidence="1">
    <location>
        <begin position="11"/>
        <end position="39"/>
    </location>
</feature>
<gene>
    <name evidence="2" type="ORF">KK137_07500</name>
</gene>
<dbReference type="Proteomes" id="UP000811255">
    <property type="component" value="Unassembled WGS sequence"/>
</dbReference>
<name>A0ABS5W398_9SPHN</name>
<evidence type="ECO:0000313" key="2">
    <source>
        <dbReference type="EMBL" id="MBT2134174.1"/>
    </source>
</evidence>
<evidence type="ECO:0000313" key="3">
    <source>
        <dbReference type="Proteomes" id="UP000811255"/>
    </source>
</evidence>
<comment type="caution">
    <text evidence="2">The sequence shown here is derived from an EMBL/GenBank/DDBJ whole genome shotgun (WGS) entry which is preliminary data.</text>
</comment>
<keyword evidence="3" id="KW-1185">Reference proteome</keyword>
<accession>A0ABS5W398</accession>
<reference evidence="2 3" key="1">
    <citation type="submission" date="2021-05" db="EMBL/GenBank/DDBJ databases">
        <title>Croceibacterium sp. LX-88 genome sequence.</title>
        <authorList>
            <person name="Luo X."/>
        </authorList>
    </citation>
    <scope>NUCLEOTIDE SEQUENCE [LARGE SCALE GENOMIC DNA]</scope>
    <source>
        <strain evidence="2 3">LX-88</strain>
    </source>
</reference>
<dbReference type="EMBL" id="JAHFVK010000001">
    <property type="protein sequence ID" value="MBT2134174.1"/>
    <property type="molecule type" value="Genomic_DNA"/>
</dbReference>
<sequence length="343" mass="37327">MASACLAAATVRAQPAEAGPQAPSGQPLPRTPWGDPDLRGTWPLQNINDAQIRLERPTEFGTRERLTDEEFSARVQAAEQSDANFSVEWGGGGTAGLAAWLRSSAMGRRSSLLIEPIDGRLPPLTEAAKELYARGRSTWRAPEATNWVSDLDAFERCITRGFPAVMLPQPYNNGIRVFQSPGYVVLQLETFGARVVPLGRDGHWPSPVRAWHGDSRGRWEGDALVIETTNLKSGDSATTDASGRAAGPIPGRTLATLPVGPSAKVTEWIARTGPDTISYRVRYEDPDVFTAPWTAAFEWSRDDGYAIYEYACHEGNTVREAITSARALRRELSGAVPPQDAAR</sequence>